<dbReference type="Proteomes" id="UP000249577">
    <property type="component" value="Unassembled WGS sequence"/>
</dbReference>
<evidence type="ECO:0000313" key="1">
    <source>
        <dbReference type="EMBL" id="PZQ16973.1"/>
    </source>
</evidence>
<dbReference type="NCBIfam" id="TIGR02216">
    <property type="entry name" value="phage_TIGR02216"/>
    <property type="match status" value="1"/>
</dbReference>
<organism evidence="1 2">
    <name type="scientific">Ancylobacter novellus</name>
    <name type="common">Thiobacillus novellus</name>
    <dbReference type="NCBI Taxonomy" id="921"/>
    <lineage>
        <taxon>Bacteria</taxon>
        <taxon>Pseudomonadati</taxon>
        <taxon>Pseudomonadota</taxon>
        <taxon>Alphaproteobacteria</taxon>
        <taxon>Hyphomicrobiales</taxon>
        <taxon>Xanthobacteraceae</taxon>
        <taxon>Ancylobacter</taxon>
    </lineage>
</organism>
<reference evidence="1 2" key="1">
    <citation type="submission" date="2017-08" db="EMBL/GenBank/DDBJ databases">
        <title>Infants hospitalized years apart are colonized by the same room-sourced microbial strains.</title>
        <authorList>
            <person name="Brooks B."/>
            <person name="Olm M.R."/>
            <person name="Firek B.A."/>
            <person name="Baker R."/>
            <person name="Thomas B.C."/>
            <person name="Morowitz M.J."/>
            <person name="Banfield J.F."/>
        </authorList>
    </citation>
    <scope>NUCLEOTIDE SEQUENCE [LARGE SCALE GENOMIC DNA]</scope>
    <source>
        <strain evidence="1">S2_005_003_R2_43</strain>
    </source>
</reference>
<dbReference type="InterPro" id="IPR019056">
    <property type="entry name" value="Phage_TAC_6"/>
</dbReference>
<dbReference type="InterPro" id="IPR011739">
    <property type="entry name" value="GTA_rcc01693"/>
</dbReference>
<gene>
    <name evidence="1" type="ORF">DI565_06170</name>
</gene>
<protein>
    <submittedName>
        <fullName evidence="1">Phage tail assembly chaperone</fullName>
    </submittedName>
</protein>
<proteinExistence type="predicted"/>
<dbReference type="AlphaFoldDB" id="A0A2W5MHF5"/>
<comment type="caution">
    <text evidence="1">The sequence shown here is derived from an EMBL/GenBank/DDBJ whole genome shotgun (WGS) entry which is preliminary data.</text>
</comment>
<dbReference type="Pfam" id="PF09550">
    <property type="entry name" value="Phage_TAC_6"/>
    <property type="match status" value="1"/>
</dbReference>
<accession>A0A2W5MHF5</accession>
<sequence length="59" mass="6486">MAFGLGTLRLSPDAFWRATPVEIAAAARGMFGAGSPAPMRRAELDRLMARFPDEERRHG</sequence>
<dbReference type="EMBL" id="QFPN01000003">
    <property type="protein sequence ID" value="PZQ16973.1"/>
    <property type="molecule type" value="Genomic_DNA"/>
</dbReference>
<evidence type="ECO:0000313" key="2">
    <source>
        <dbReference type="Proteomes" id="UP000249577"/>
    </source>
</evidence>
<name>A0A2W5MHF5_ANCNO</name>